<dbReference type="PROSITE" id="PS01058">
    <property type="entry name" value="SAICAR_SYNTHETASE_2"/>
    <property type="match status" value="1"/>
</dbReference>
<dbReference type="NCBIfam" id="NF010568">
    <property type="entry name" value="PRK13961.1"/>
    <property type="match status" value="1"/>
</dbReference>
<dbReference type="Proteomes" id="UP000317093">
    <property type="component" value="Chromosome"/>
</dbReference>
<evidence type="ECO:0000256" key="7">
    <source>
        <dbReference type="ARBA" id="ARBA00048475"/>
    </source>
</evidence>
<comment type="pathway">
    <text evidence="1 8">Purine metabolism; IMP biosynthesis via de novo pathway; 5-amino-1-(5-phospho-D-ribosyl)imidazole-4-carboxamide from 5-amino-1-(5-phospho-D-ribosyl)imidazole-4-carboxylate: step 1/2.</text>
</comment>
<evidence type="ECO:0000256" key="5">
    <source>
        <dbReference type="ARBA" id="ARBA00022755"/>
    </source>
</evidence>
<keyword evidence="11" id="KW-1185">Reference proteome</keyword>
<comment type="similarity">
    <text evidence="2 8">Belongs to the SAICAR synthetase family.</text>
</comment>
<evidence type="ECO:0000256" key="3">
    <source>
        <dbReference type="ARBA" id="ARBA00022598"/>
    </source>
</evidence>
<reference evidence="10 11" key="1">
    <citation type="submission" date="2019-02" db="EMBL/GenBank/DDBJ databases">
        <title>Deep-cultivation of Planctomycetes and their phenomic and genomic characterization uncovers novel biology.</title>
        <authorList>
            <person name="Wiegand S."/>
            <person name="Jogler M."/>
            <person name="Boedeker C."/>
            <person name="Pinto D."/>
            <person name="Vollmers J."/>
            <person name="Rivas-Marin E."/>
            <person name="Kohn T."/>
            <person name="Peeters S.H."/>
            <person name="Heuer A."/>
            <person name="Rast P."/>
            <person name="Oberbeckmann S."/>
            <person name="Bunk B."/>
            <person name="Jeske O."/>
            <person name="Meyerdierks A."/>
            <person name="Storesund J.E."/>
            <person name="Kallscheuer N."/>
            <person name="Luecker S."/>
            <person name="Lage O.M."/>
            <person name="Pohl T."/>
            <person name="Merkel B.J."/>
            <person name="Hornburger P."/>
            <person name="Mueller R.-W."/>
            <person name="Bruemmer F."/>
            <person name="Labrenz M."/>
            <person name="Spormann A.M."/>
            <person name="Op den Camp H."/>
            <person name="Overmann J."/>
            <person name="Amann R."/>
            <person name="Jetten M.S.M."/>
            <person name="Mascher T."/>
            <person name="Medema M.H."/>
            <person name="Devos D.P."/>
            <person name="Kaster A.-K."/>
            <person name="Ovreas L."/>
            <person name="Rohde M."/>
            <person name="Galperin M.Y."/>
            <person name="Jogler C."/>
        </authorList>
    </citation>
    <scope>NUCLEOTIDE SEQUENCE [LARGE SCALE GENOMIC DNA]</scope>
    <source>
        <strain evidence="10 11">Pan216</strain>
    </source>
</reference>
<gene>
    <name evidence="8 10" type="primary">purC</name>
    <name evidence="10" type="ORF">Pan216_46290</name>
</gene>
<organism evidence="10 11">
    <name type="scientific">Kolteria novifilia</name>
    <dbReference type="NCBI Taxonomy" id="2527975"/>
    <lineage>
        <taxon>Bacteria</taxon>
        <taxon>Pseudomonadati</taxon>
        <taxon>Planctomycetota</taxon>
        <taxon>Planctomycetia</taxon>
        <taxon>Kolteriales</taxon>
        <taxon>Kolteriaceae</taxon>
        <taxon>Kolteria</taxon>
    </lineage>
</organism>
<dbReference type="GO" id="GO:0005737">
    <property type="term" value="C:cytoplasm"/>
    <property type="evidence" value="ECO:0007669"/>
    <property type="project" value="TreeGrafter"/>
</dbReference>
<keyword evidence="6 8" id="KW-0067">ATP-binding</keyword>
<dbReference type="HAMAP" id="MF_00137">
    <property type="entry name" value="SAICAR_synth"/>
    <property type="match status" value="1"/>
</dbReference>
<dbReference type="Gene3D" id="3.30.470.20">
    <property type="entry name" value="ATP-grasp fold, B domain"/>
    <property type="match status" value="1"/>
</dbReference>
<evidence type="ECO:0000256" key="6">
    <source>
        <dbReference type="ARBA" id="ARBA00022840"/>
    </source>
</evidence>
<dbReference type="Pfam" id="PF01259">
    <property type="entry name" value="SAICAR_synt"/>
    <property type="match status" value="1"/>
</dbReference>
<dbReference type="RefSeq" id="WP_145261451.1">
    <property type="nucleotide sequence ID" value="NZ_CP036279.1"/>
</dbReference>
<dbReference type="OrthoDB" id="9801549at2"/>
<dbReference type="AlphaFoldDB" id="A0A518B9T1"/>
<accession>A0A518B9T1</accession>
<feature type="domain" description="SAICAR synthetase/ADE2 N-terminal" evidence="9">
    <location>
        <begin position="15"/>
        <end position="257"/>
    </location>
</feature>
<evidence type="ECO:0000256" key="2">
    <source>
        <dbReference type="ARBA" id="ARBA00010190"/>
    </source>
</evidence>
<dbReference type="InterPro" id="IPR018236">
    <property type="entry name" value="SAICAR_synthetase_CS"/>
</dbReference>
<evidence type="ECO:0000256" key="4">
    <source>
        <dbReference type="ARBA" id="ARBA00022741"/>
    </source>
</evidence>
<dbReference type="KEGG" id="knv:Pan216_46290"/>
<dbReference type="InterPro" id="IPR001636">
    <property type="entry name" value="SAICAR_synth"/>
</dbReference>
<dbReference type="GO" id="GO:0006189">
    <property type="term" value="P:'de novo' IMP biosynthetic process"/>
    <property type="evidence" value="ECO:0007669"/>
    <property type="project" value="UniProtKB-UniRule"/>
</dbReference>
<dbReference type="GO" id="GO:0005524">
    <property type="term" value="F:ATP binding"/>
    <property type="evidence" value="ECO:0007669"/>
    <property type="project" value="UniProtKB-KW"/>
</dbReference>
<dbReference type="EC" id="6.3.2.6" evidence="8"/>
<name>A0A518B9T1_9BACT</name>
<dbReference type="NCBIfam" id="TIGR00081">
    <property type="entry name" value="purC"/>
    <property type="match status" value="1"/>
</dbReference>
<proteinExistence type="inferred from homology"/>
<evidence type="ECO:0000313" key="10">
    <source>
        <dbReference type="EMBL" id="QDU63748.1"/>
    </source>
</evidence>
<dbReference type="Gene3D" id="3.30.200.20">
    <property type="entry name" value="Phosphorylase Kinase, domain 1"/>
    <property type="match status" value="1"/>
</dbReference>
<evidence type="ECO:0000256" key="1">
    <source>
        <dbReference type="ARBA" id="ARBA00004672"/>
    </source>
</evidence>
<dbReference type="SUPFAM" id="SSF56104">
    <property type="entry name" value="SAICAR synthase-like"/>
    <property type="match status" value="1"/>
</dbReference>
<protein>
    <recommendedName>
        <fullName evidence="8">Phosphoribosylaminoimidazole-succinocarboxamide synthase</fullName>
        <ecNumber evidence="8">6.3.2.6</ecNumber>
    </recommendedName>
    <alternativeName>
        <fullName evidence="8">SAICAR synthetase</fullName>
    </alternativeName>
</protein>
<dbReference type="GO" id="GO:0004639">
    <property type="term" value="F:phosphoribosylaminoimidazolesuccinocarboxamide synthase activity"/>
    <property type="evidence" value="ECO:0007669"/>
    <property type="project" value="UniProtKB-UniRule"/>
</dbReference>
<sequence length="295" mass="32576">MNAVLETSVPGLPRTQGKVRDLYDLGDRLVLVASDRISAFDWVLPNGVPDKGKILTQISLFWFQHLNEPNHFLSMALEEMGGAFAEHPEVFGGRSMLAKKTNVVPIECVVRGYLSGSAWKEYRQAGTVCGHELPSGLVESSPLPEPIFTPATKATSGHDENISRERMAELVGKELTRQLEVRSLSIYTRAAEHAKSCGLILADTKFEFGHLPSGELILIDEVLTPDSSRYWPADTYAAGGPQPSFDKQFVRDWLEEVGFDKNSPPPAMPEEIIVKTRQKYLDAYERLTGSPFGGG</sequence>
<dbReference type="UniPathway" id="UPA00074">
    <property type="reaction ID" value="UER00131"/>
</dbReference>
<evidence type="ECO:0000313" key="11">
    <source>
        <dbReference type="Proteomes" id="UP000317093"/>
    </source>
</evidence>
<dbReference type="PANTHER" id="PTHR43700">
    <property type="entry name" value="PHOSPHORIBOSYLAMINOIMIDAZOLE-SUCCINOCARBOXAMIDE SYNTHASE"/>
    <property type="match status" value="1"/>
</dbReference>
<keyword evidence="5 8" id="KW-0658">Purine biosynthesis</keyword>
<keyword evidence="4 8" id="KW-0547">Nucleotide-binding</keyword>
<comment type="catalytic activity">
    <reaction evidence="7 8">
        <text>5-amino-1-(5-phospho-D-ribosyl)imidazole-4-carboxylate + L-aspartate + ATP = (2S)-2-[5-amino-1-(5-phospho-beta-D-ribosyl)imidazole-4-carboxamido]succinate + ADP + phosphate + 2 H(+)</text>
        <dbReference type="Rhea" id="RHEA:22628"/>
        <dbReference type="ChEBI" id="CHEBI:15378"/>
        <dbReference type="ChEBI" id="CHEBI:29991"/>
        <dbReference type="ChEBI" id="CHEBI:30616"/>
        <dbReference type="ChEBI" id="CHEBI:43474"/>
        <dbReference type="ChEBI" id="CHEBI:58443"/>
        <dbReference type="ChEBI" id="CHEBI:77657"/>
        <dbReference type="ChEBI" id="CHEBI:456216"/>
        <dbReference type="EC" id="6.3.2.6"/>
    </reaction>
</comment>
<dbReference type="PANTHER" id="PTHR43700:SF1">
    <property type="entry name" value="PHOSPHORIBOSYLAMINOIMIDAZOLE-SUCCINOCARBOXAMIDE SYNTHASE"/>
    <property type="match status" value="1"/>
</dbReference>
<dbReference type="CDD" id="cd01414">
    <property type="entry name" value="SAICAR_synt_Sc"/>
    <property type="match status" value="1"/>
</dbReference>
<evidence type="ECO:0000256" key="8">
    <source>
        <dbReference type="HAMAP-Rule" id="MF_00137"/>
    </source>
</evidence>
<dbReference type="FunFam" id="3.30.470.20:FF:000015">
    <property type="entry name" value="Phosphoribosylaminoimidazole-succinocarboxamide synthase"/>
    <property type="match status" value="1"/>
</dbReference>
<evidence type="ECO:0000259" key="9">
    <source>
        <dbReference type="Pfam" id="PF01259"/>
    </source>
</evidence>
<dbReference type="EMBL" id="CP036279">
    <property type="protein sequence ID" value="QDU63748.1"/>
    <property type="molecule type" value="Genomic_DNA"/>
</dbReference>
<keyword evidence="3 8" id="KW-0436">Ligase</keyword>
<dbReference type="InterPro" id="IPR028923">
    <property type="entry name" value="SAICAR_synt/ADE2_N"/>
</dbReference>
<dbReference type="PROSITE" id="PS01057">
    <property type="entry name" value="SAICAR_SYNTHETASE_1"/>
    <property type="match status" value="1"/>
</dbReference>